<dbReference type="InterPro" id="IPR015424">
    <property type="entry name" value="PyrdxlP-dep_Trfase"/>
</dbReference>
<organism evidence="11 12">
    <name type="scientific">Roseibium limicola</name>
    <dbReference type="NCBI Taxonomy" id="2816037"/>
    <lineage>
        <taxon>Bacteria</taxon>
        <taxon>Pseudomonadati</taxon>
        <taxon>Pseudomonadota</taxon>
        <taxon>Alphaproteobacteria</taxon>
        <taxon>Hyphomicrobiales</taxon>
        <taxon>Stappiaceae</taxon>
        <taxon>Roseibium</taxon>
    </lineage>
</organism>
<keyword evidence="5" id="KW-0169">Cobalamin biosynthesis</keyword>
<dbReference type="PANTHER" id="PTHR42885:SF1">
    <property type="entry name" value="THREONINE-PHOSPHATE DECARBOXYLASE"/>
    <property type="match status" value="1"/>
</dbReference>
<dbReference type="InterPro" id="IPR005860">
    <property type="entry name" value="CobD"/>
</dbReference>
<proteinExistence type="predicted"/>
<dbReference type="CDD" id="cd00609">
    <property type="entry name" value="AAT_like"/>
    <property type="match status" value="1"/>
</dbReference>
<evidence type="ECO:0000313" key="11">
    <source>
        <dbReference type="EMBL" id="MBO0344592.1"/>
    </source>
</evidence>
<dbReference type="PROSITE" id="PS00105">
    <property type="entry name" value="AA_TRANSFER_CLASS_1"/>
    <property type="match status" value="1"/>
</dbReference>
<evidence type="ECO:0000256" key="4">
    <source>
        <dbReference type="ARBA" id="ARBA00012285"/>
    </source>
</evidence>
<dbReference type="SUPFAM" id="SSF53383">
    <property type="entry name" value="PLP-dependent transferases"/>
    <property type="match status" value="1"/>
</dbReference>
<accession>A0A939ELF3</accession>
<evidence type="ECO:0000256" key="8">
    <source>
        <dbReference type="ARBA" id="ARBA00029996"/>
    </source>
</evidence>
<dbReference type="PANTHER" id="PTHR42885">
    <property type="entry name" value="HISTIDINOL-PHOSPHATE AMINOTRANSFERASE-RELATED"/>
    <property type="match status" value="1"/>
</dbReference>
<evidence type="ECO:0000313" key="12">
    <source>
        <dbReference type="Proteomes" id="UP000664779"/>
    </source>
</evidence>
<evidence type="ECO:0000256" key="7">
    <source>
        <dbReference type="ARBA" id="ARBA00023239"/>
    </source>
</evidence>
<reference evidence="11" key="1">
    <citation type="submission" date="2021-03" db="EMBL/GenBank/DDBJ databases">
        <title>Roseibium sp. CAU 1637 isolated from Incheon.</title>
        <authorList>
            <person name="Kim W."/>
        </authorList>
    </citation>
    <scope>NUCLEOTIDE SEQUENCE</scope>
    <source>
        <strain evidence="11">CAU 1637</strain>
    </source>
</reference>
<dbReference type="InterPro" id="IPR015421">
    <property type="entry name" value="PyrdxlP-dep_Trfase_major"/>
</dbReference>
<evidence type="ECO:0000256" key="3">
    <source>
        <dbReference type="ARBA" id="ARBA00004953"/>
    </source>
</evidence>
<gene>
    <name evidence="11" type="ORF">J0X15_05110</name>
</gene>
<dbReference type="EC" id="4.1.1.81" evidence="4"/>
<keyword evidence="7 11" id="KW-0456">Lyase</keyword>
<keyword evidence="6" id="KW-0663">Pyridoxal phosphate</keyword>
<dbReference type="Gene3D" id="3.40.640.10">
    <property type="entry name" value="Type I PLP-dependent aspartate aminotransferase-like (Major domain)"/>
    <property type="match status" value="1"/>
</dbReference>
<feature type="domain" description="Aminotransferase class I/classII large" evidence="10">
    <location>
        <begin position="71"/>
        <end position="319"/>
    </location>
</feature>
<protein>
    <recommendedName>
        <fullName evidence="4">threonine-phosphate decarboxylase</fullName>
        <ecNumber evidence="4">4.1.1.81</ecNumber>
    </recommendedName>
    <alternativeName>
        <fullName evidence="8">L-threonine-O-3-phosphate decarboxylase</fullName>
    </alternativeName>
</protein>
<dbReference type="EMBL" id="JAFLNF010000002">
    <property type="protein sequence ID" value="MBO0344592.1"/>
    <property type="molecule type" value="Genomic_DNA"/>
</dbReference>
<dbReference type="GO" id="GO:0048472">
    <property type="term" value="F:threonine-phosphate decarboxylase activity"/>
    <property type="evidence" value="ECO:0007669"/>
    <property type="project" value="UniProtKB-EC"/>
</dbReference>
<comment type="function">
    <text evidence="2">Decarboxylates L-threonine-O-3-phosphate to yield (R)-1-amino-2-propanol O-2-phosphate, the precursor for the linkage between the nucleotide loop and the corrin ring in cobalamin.</text>
</comment>
<evidence type="ECO:0000256" key="2">
    <source>
        <dbReference type="ARBA" id="ARBA00003444"/>
    </source>
</evidence>
<evidence type="ECO:0000256" key="5">
    <source>
        <dbReference type="ARBA" id="ARBA00022573"/>
    </source>
</evidence>
<dbReference type="InterPro" id="IPR004838">
    <property type="entry name" value="NHTrfase_class1_PyrdxlP-BS"/>
</dbReference>
<dbReference type="GO" id="GO:0009236">
    <property type="term" value="P:cobalamin biosynthetic process"/>
    <property type="evidence" value="ECO:0007669"/>
    <property type="project" value="UniProtKB-KW"/>
</dbReference>
<comment type="caution">
    <text evidence="11">The sequence shown here is derived from an EMBL/GenBank/DDBJ whole genome shotgun (WGS) entry which is preliminary data.</text>
</comment>
<evidence type="ECO:0000256" key="1">
    <source>
        <dbReference type="ARBA" id="ARBA00001933"/>
    </source>
</evidence>
<keyword evidence="12" id="KW-1185">Reference proteome</keyword>
<name>A0A939ELF3_9HYPH</name>
<dbReference type="Gene3D" id="3.90.1150.10">
    <property type="entry name" value="Aspartate Aminotransferase, domain 1"/>
    <property type="match status" value="1"/>
</dbReference>
<evidence type="ECO:0000256" key="9">
    <source>
        <dbReference type="ARBA" id="ARBA00048531"/>
    </source>
</evidence>
<evidence type="ECO:0000256" key="6">
    <source>
        <dbReference type="ARBA" id="ARBA00022898"/>
    </source>
</evidence>
<dbReference type="InterPro" id="IPR004839">
    <property type="entry name" value="Aminotransferase_I/II_large"/>
</dbReference>
<dbReference type="GO" id="GO:0030170">
    <property type="term" value="F:pyridoxal phosphate binding"/>
    <property type="evidence" value="ECO:0007669"/>
    <property type="project" value="InterPro"/>
</dbReference>
<dbReference type="NCBIfam" id="TIGR01140">
    <property type="entry name" value="L_thr_O3P_dcar"/>
    <property type="match status" value="1"/>
</dbReference>
<dbReference type="InterPro" id="IPR015422">
    <property type="entry name" value="PyrdxlP-dep_Trfase_small"/>
</dbReference>
<comment type="catalytic activity">
    <reaction evidence="9">
        <text>O-phospho-L-threonine + H(+) = (R)-1-aminopropan-2-yl phosphate + CO2</text>
        <dbReference type="Rhea" id="RHEA:11492"/>
        <dbReference type="ChEBI" id="CHEBI:15378"/>
        <dbReference type="ChEBI" id="CHEBI:16526"/>
        <dbReference type="ChEBI" id="CHEBI:58563"/>
        <dbReference type="ChEBI" id="CHEBI:58675"/>
        <dbReference type="EC" id="4.1.1.81"/>
    </reaction>
</comment>
<comment type="cofactor">
    <cofactor evidence="1">
        <name>pyridoxal 5'-phosphate</name>
        <dbReference type="ChEBI" id="CHEBI:597326"/>
    </cofactor>
</comment>
<dbReference type="Proteomes" id="UP000664779">
    <property type="component" value="Unassembled WGS sequence"/>
</dbReference>
<dbReference type="Pfam" id="PF00155">
    <property type="entry name" value="Aminotran_1_2"/>
    <property type="match status" value="1"/>
</dbReference>
<evidence type="ECO:0000259" key="10">
    <source>
        <dbReference type="Pfam" id="PF00155"/>
    </source>
</evidence>
<dbReference type="AlphaFoldDB" id="A0A939ELF3"/>
<dbReference type="RefSeq" id="WP_206938708.1">
    <property type="nucleotide sequence ID" value="NZ_JAFLNF010000002.1"/>
</dbReference>
<sequence>MRHGGDLGEAIEAFGGKTEEWLDLSTGINPHAYPYDALLTAEDWARLPSASRQTDLLQAARTAYAVPKPLSLVAAPGTQVLISLLPDCLPAGHVHILGPTYASHAHAWTRAGHDLTEANTFEGLLQGLKTSPGHVVLVNPNNPDGRKFKPAAVLALAQHLRTTGHVLIIDEAFSDCLPELSLLPHLTREHNVLVLRSFGKFYGLAGLRLGFLAGPANFCGALVMKLDSWAISGPAVAIGTKALSDTSWRQAMQVQLSKEMDSLMSVLSSNGLDIIGHTPLFVLTETANATALHQALARQRIWTRRFDHSPTRLRFGLPNSMDGLLRLARTLAGLLPLP</sequence>
<comment type="pathway">
    <text evidence="3">Cofactor biosynthesis; adenosylcobalamin biosynthesis.</text>
</comment>